<dbReference type="Proteomes" id="UP000279859">
    <property type="component" value="Unassembled WGS sequence"/>
</dbReference>
<dbReference type="InterPro" id="IPR006103">
    <property type="entry name" value="Glyco_hydro_2_cat"/>
</dbReference>
<dbReference type="InterPro" id="IPR036156">
    <property type="entry name" value="Beta-gal/glucu_dom_sf"/>
</dbReference>
<accession>A0A3M8LQW0</accession>
<gene>
    <name evidence="5" type="ORF">EEJ31_00285</name>
</gene>
<organism evidence="5 6">
    <name type="scientific">Cryobacterium tepidiphilum</name>
    <dbReference type="NCBI Taxonomy" id="2486026"/>
    <lineage>
        <taxon>Bacteria</taxon>
        <taxon>Bacillati</taxon>
        <taxon>Actinomycetota</taxon>
        <taxon>Actinomycetes</taxon>
        <taxon>Micrococcales</taxon>
        <taxon>Microbacteriaceae</taxon>
        <taxon>Cryobacterium</taxon>
    </lineage>
</organism>
<name>A0A3M8LQW0_9MICO</name>
<dbReference type="RefSeq" id="WP_123044291.1">
    <property type="nucleotide sequence ID" value="NZ_RDSR01000001.1"/>
</dbReference>
<dbReference type="Pfam" id="PF02837">
    <property type="entry name" value="Glyco_hydro_2_N"/>
    <property type="match status" value="1"/>
</dbReference>
<dbReference type="GO" id="GO:0004553">
    <property type="term" value="F:hydrolase activity, hydrolyzing O-glycosyl compounds"/>
    <property type="evidence" value="ECO:0007669"/>
    <property type="project" value="InterPro"/>
</dbReference>
<evidence type="ECO:0000259" key="3">
    <source>
        <dbReference type="Pfam" id="PF02836"/>
    </source>
</evidence>
<feature type="region of interest" description="Disordered" evidence="2">
    <location>
        <begin position="1"/>
        <end position="20"/>
    </location>
</feature>
<comment type="similarity">
    <text evidence="1">Belongs to the glycosyl hydrolase 2 family.</text>
</comment>
<dbReference type="Gene3D" id="2.60.120.260">
    <property type="entry name" value="Galactose-binding domain-like"/>
    <property type="match status" value="1"/>
</dbReference>
<feature type="domain" description="Glycosyl hydrolases family 2 sugar binding" evidence="4">
    <location>
        <begin position="35"/>
        <end position="151"/>
    </location>
</feature>
<dbReference type="InterPro" id="IPR008979">
    <property type="entry name" value="Galactose-bd-like_sf"/>
</dbReference>
<reference evidence="5 6" key="1">
    <citation type="submission" date="2018-11" db="EMBL/GenBank/DDBJ databases">
        <title>Cryobacterium sp. nov., isolated from rhizosphere soil of lettuce.</title>
        <authorList>
            <person name="Wang Y."/>
        </authorList>
    </citation>
    <scope>NUCLEOTIDE SEQUENCE [LARGE SCALE GENOMIC DNA]</scope>
    <source>
        <strain evidence="5 6">NEAU-85</strain>
    </source>
</reference>
<evidence type="ECO:0000256" key="1">
    <source>
        <dbReference type="ARBA" id="ARBA00007401"/>
    </source>
</evidence>
<dbReference type="InterPro" id="IPR051913">
    <property type="entry name" value="GH2_Domain-Containing"/>
</dbReference>
<sequence length="612" mass="67961">MNTDGAIGDDATLRASEQDGTYPRPQLMRAAWCDLSGEWGFRFDDQREGIAAAWYRDPQFDHTITVPFPPESPASGVNDPGYHPVAWYQRELSAEDLAAAGDRGDDGRILLHFGAVDYRCQAWLNGIFLGGHEGGHTPFQLDITQAIDPARTTQILVVRAEDEPLDVSQPRGKQDWLPEPHSIWYQRTTGIWQTVWLEAVPALSIESLHWVTDIPGASVQLALRLNRWPDADARVQVELSYAGECLGTVVVQAAGAQVDAVIPLPRQRNGQGYERLLWAPEHPRLIDAQVTLLVGDEPCDTVASYLGLRSVAVARGAFLLNDRPYYMRSVLSQGYWPDSHLAAPSVDALRAEAQLIKDLGFNAARVHQKVEDPRFLFWADKLGLLLWGEMPSTFEFTTASVTRTMAEWTEVIDRDLSHPSIVTWVPLNESWGVQHIAHTPAMRDYARGLYHLTRALDPSRPVISNDGWEHLESDIWSVHDYEASPEVMRERYADEAAMERLFAGMGPAGRRIRLTGEPDQGQPVMLTEFGGIQFSVDEPATDAWGYSQATSVDDFAERVGSLLEAVRSSGVLAGFCYTQLTDTMQEANGLCDENRVPKLPAGDIARMMGGAE</sequence>
<proteinExistence type="inferred from homology"/>
<comment type="caution">
    <text evidence="5">The sequence shown here is derived from an EMBL/GenBank/DDBJ whole genome shotgun (WGS) entry which is preliminary data.</text>
</comment>
<dbReference type="PANTHER" id="PTHR42732:SF3">
    <property type="entry name" value="HYDROLASE"/>
    <property type="match status" value="1"/>
</dbReference>
<keyword evidence="5" id="KW-0378">Hydrolase</keyword>
<dbReference type="SUPFAM" id="SSF51445">
    <property type="entry name" value="(Trans)glycosidases"/>
    <property type="match status" value="1"/>
</dbReference>
<dbReference type="SUPFAM" id="SSF49303">
    <property type="entry name" value="beta-Galactosidase/glucuronidase domain"/>
    <property type="match status" value="1"/>
</dbReference>
<protein>
    <submittedName>
        <fullName evidence="5">Glycoside hydrolase family 2</fullName>
    </submittedName>
</protein>
<evidence type="ECO:0000256" key="2">
    <source>
        <dbReference type="SAM" id="MobiDB-lite"/>
    </source>
</evidence>
<evidence type="ECO:0000259" key="4">
    <source>
        <dbReference type="Pfam" id="PF02837"/>
    </source>
</evidence>
<evidence type="ECO:0000313" key="5">
    <source>
        <dbReference type="EMBL" id="RNE67259.1"/>
    </source>
</evidence>
<dbReference type="AlphaFoldDB" id="A0A3M8LQW0"/>
<dbReference type="InterPro" id="IPR006104">
    <property type="entry name" value="Glyco_hydro_2_N"/>
</dbReference>
<dbReference type="GO" id="GO:0005975">
    <property type="term" value="P:carbohydrate metabolic process"/>
    <property type="evidence" value="ECO:0007669"/>
    <property type="project" value="InterPro"/>
</dbReference>
<dbReference type="PANTHER" id="PTHR42732">
    <property type="entry name" value="BETA-GALACTOSIDASE"/>
    <property type="match status" value="1"/>
</dbReference>
<dbReference type="OrthoDB" id="9762066at2"/>
<dbReference type="EMBL" id="RDSR01000001">
    <property type="protein sequence ID" value="RNE67259.1"/>
    <property type="molecule type" value="Genomic_DNA"/>
</dbReference>
<dbReference type="SUPFAM" id="SSF49785">
    <property type="entry name" value="Galactose-binding domain-like"/>
    <property type="match status" value="1"/>
</dbReference>
<dbReference type="InterPro" id="IPR017853">
    <property type="entry name" value="GH"/>
</dbReference>
<evidence type="ECO:0000313" key="6">
    <source>
        <dbReference type="Proteomes" id="UP000279859"/>
    </source>
</evidence>
<keyword evidence="6" id="KW-1185">Reference proteome</keyword>
<dbReference type="Pfam" id="PF02836">
    <property type="entry name" value="Glyco_hydro_2_C"/>
    <property type="match status" value="1"/>
</dbReference>
<feature type="domain" description="Glycoside hydrolase family 2 catalytic" evidence="3">
    <location>
        <begin position="311"/>
        <end position="475"/>
    </location>
</feature>
<dbReference type="Gene3D" id="3.20.20.80">
    <property type="entry name" value="Glycosidases"/>
    <property type="match status" value="1"/>
</dbReference>